<keyword evidence="1" id="KW-0472">Membrane</keyword>
<evidence type="ECO:0000256" key="1">
    <source>
        <dbReference type="SAM" id="Phobius"/>
    </source>
</evidence>
<evidence type="ECO:0008006" key="4">
    <source>
        <dbReference type="Google" id="ProtNLM"/>
    </source>
</evidence>
<dbReference type="InterPro" id="IPR019690">
    <property type="entry name" value="DUF2569"/>
</dbReference>
<gene>
    <name evidence="2" type="ORF">SAMN04488060_0789</name>
</gene>
<dbReference type="Pfam" id="PF10754">
    <property type="entry name" value="DUF2569"/>
    <property type="match status" value="1"/>
</dbReference>
<feature type="transmembrane region" description="Helical" evidence="1">
    <location>
        <begin position="211"/>
        <end position="232"/>
    </location>
</feature>
<dbReference type="RefSeq" id="WP_143089558.1">
    <property type="nucleotide sequence ID" value="NZ_FOWZ01000001.1"/>
</dbReference>
<feature type="transmembrane region" description="Helical" evidence="1">
    <location>
        <begin position="175"/>
        <end position="199"/>
    </location>
</feature>
<evidence type="ECO:0000313" key="3">
    <source>
        <dbReference type="Proteomes" id="UP000199331"/>
    </source>
</evidence>
<feature type="transmembrane region" description="Helical" evidence="1">
    <location>
        <begin position="244"/>
        <end position="264"/>
    </location>
</feature>
<proteinExistence type="predicted"/>
<feature type="transmembrane region" description="Helical" evidence="1">
    <location>
        <begin position="46"/>
        <end position="66"/>
    </location>
</feature>
<feature type="transmembrane region" description="Helical" evidence="1">
    <location>
        <begin position="78"/>
        <end position="99"/>
    </location>
</feature>
<accession>A0A1I5L849</accession>
<keyword evidence="3" id="KW-1185">Reference proteome</keyword>
<organism evidence="2 3">
    <name type="scientific">Qipengyuania nanhaisediminis</name>
    <dbReference type="NCBI Taxonomy" id="604088"/>
    <lineage>
        <taxon>Bacteria</taxon>
        <taxon>Pseudomonadati</taxon>
        <taxon>Pseudomonadota</taxon>
        <taxon>Alphaproteobacteria</taxon>
        <taxon>Sphingomonadales</taxon>
        <taxon>Erythrobacteraceae</taxon>
        <taxon>Qipengyuania</taxon>
    </lineage>
</organism>
<dbReference type="EMBL" id="FOWZ01000001">
    <property type="protein sequence ID" value="SFO93046.1"/>
    <property type="molecule type" value="Genomic_DNA"/>
</dbReference>
<reference evidence="3" key="1">
    <citation type="submission" date="2016-10" db="EMBL/GenBank/DDBJ databases">
        <authorList>
            <person name="Varghese N."/>
            <person name="Submissions S."/>
        </authorList>
    </citation>
    <scope>NUCLEOTIDE SEQUENCE [LARGE SCALE GENOMIC DNA]</scope>
    <source>
        <strain evidence="3">CGMCC 1.7715</strain>
    </source>
</reference>
<keyword evidence="1" id="KW-1133">Transmembrane helix</keyword>
<protein>
    <recommendedName>
        <fullName evidence="4">DUF2569 domain-containing protein</fullName>
    </recommendedName>
</protein>
<dbReference type="AlphaFoldDB" id="A0A1I5L849"/>
<keyword evidence="1" id="KW-0812">Transmembrane</keyword>
<dbReference type="OrthoDB" id="7425212at2"/>
<dbReference type="Proteomes" id="UP000199331">
    <property type="component" value="Unassembled WGS sequence"/>
</dbReference>
<sequence length="280" mass="30618">MIRNFLGVVTQEGVRSPGPIAIAVRAYAGKLALRSVAITRWIEAHLTHLAVAWVSVMALLSVAKLVKAGRLGATMDWLALAAVPYLAIIIAPLIGFLLARAAFQSIDDAPGVRLALFGRWRSLRLKEAHSHPLYGTTGFLTSLLVGLLFGIVMRTGEFFMIQPALLAHAPAWSHILYLAMATELAMMNFFYMVCFVLALRRVPLFPKMLAYVWILDILAQVAIAGSLSGVGLPVEVAEPLGTLLMANMNTVMVSIFIWMPYLLLSDRVNVTFRQRVSASA</sequence>
<name>A0A1I5L849_9SPHN</name>
<feature type="transmembrane region" description="Helical" evidence="1">
    <location>
        <begin position="133"/>
        <end position="155"/>
    </location>
</feature>
<evidence type="ECO:0000313" key="2">
    <source>
        <dbReference type="EMBL" id="SFO93046.1"/>
    </source>
</evidence>